<keyword evidence="2" id="KW-1185">Reference proteome</keyword>
<dbReference type="RefSeq" id="WP_173735904.1">
    <property type="nucleotide sequence ID" value="NZ_JAAITS010000050.1"/>
</dbReference>
<dbReference type="Proteomes" id="UP001644719">
    <property type="component" value="Unassembled WGS sequence"/>
</dbReference>
<dbReference type="InterPro" id="IPR006035">
    <property type="entry name" value="Ureohydrolase"/>
</dbReference>
<dbReference type="Gene3D" id="3.40.800.10">
    <property type="entry name" value="Ureohydrolase domain"/>
    <property type="match status" value="1"/>
</dbReference>
<dbReference type="InterPro" id="IPR023696">
    <property type="entry name" value="Ureohydrolase_dom_sf"/>
</dbReference>
<gene>
    <name evidence="1" type="ORF">G5B17_15600</name>
</gene>
<comment type="caution">
    <text evidence="1">The sequence shown here is derived from an EMBL/GenBank/DDBJ whole genome shotgun (WGS) entry which is preliminary data.</text>
</comment>
<dbReference type="EMBL" id="JAAITS010000050">
    <property type="protein sequence ID" value="NSG86799.1"/>
    <property type="molecule type" value="Genomic_DNA"/>
</dbReference>
<proteinExistence type="predicted"/>
<name>A0ABX2HBQ5_9FIRM</name>
<protein>
    <submittedName>
        <fullName evidence="1">Arginase</fullName>
    </submittedName>
</protein>
<evidence type="ECO:0000313" key="1">
    <source>
        <dbReference type="EMBL" id="NSG86799.1"/>
    </source>
</evidence>
<organism evidence="1 2">
    <name type="scientific">Blautia faecis</name>
    <dbReference type="NCBI Taxonomy" id="871665"/>
    <lineage>
        <taxon>Bacteria</taxon>
        <taxon>Bacillati</taxon>
        <taxon>Bacillota</taxon>
        <taxon>Clostridia</taxon>
        <taxon>Lachnospirales</taxon>
        <taxon>Lachnospiraceae</taxon>
        <taxon>Blautia</taxon>
    </lineage>
</organism>
<sequence>MEGLKRNIVIMDFSGIYQEEQFYEGEQVSWIDLSDISGTNCYCDGDAQAQILERMEKYPVSGIYFIDSGNYHYMSRIGAGRVKEPFNLLVFDNHTDMQLPAFGGLLSCGGWIASALEEVEMLQEIWLIGPDEEAYGQVEEPFKGRVHFLSREKLAEARSHMAEKKGSEEELIRSLEIPANIPLYVSIDKDVLCPEEAATTWSQGDMTLEEMLKVLLALCSHFEKENGKILQVDICGECDPDKSMESPKNDHANKELLRFWKKWF</sequence>
<accession>A0ABX2HBQ5</accession>
<dbReference type="SUPFAM" id="SSF52768">
    <property type="entry name" value="Arginase/deacetylase"/>
    <property type="match status" value="1"/>
</dbReference>
<reference evidence="1 2" key="1">
    <citation type="journal article" date="2020" name="Cell Host Microbe">
        <title>Functional and Genomic Variation between Human-Derived Isolates of Lachnospiraceae Reveals Inter- and Intra-Species Diversity.</title>
        <authorList>
            <person name="Sorbara M.T."/>
            <person name="Littmann E.R."/>
            <person name="Fontana E."/>
            <person name="Moody T.U."/>
            <person name="Kohout C.E."/>
            <person name="Gjonbalaj M."/>
            <person name="Eaton V."/>
            <person name="Seok R."/>
            <person name="Leiner I.M."/>
            <person name="Pamer E.G."/>
        </authorList>
    </citation>
    <scope>NUCLEOTIDE SEQUENCE [LARGE SCALE GENOMIC DNA]</scope>
    <source>
        <strain evidence="1 2">MSK.17.74</strain>
    </source>
</reference>
<dbReference type="Pfam" id="PF00491">
    <property type="entry name" value="Arginase"/>
    <property type="match status" value="1"/>
</dbReference>
<evidence type="ECO:0000313" key="2">
    <source>
        <dbReference type="Proteomes" id="UP001644719"/>
    </source>
</evidence>